<dbReference type="PANTHER" id="PTHR11373">
    <property type="entry name" value="DEOXYNUCLEOSIDE TRIPHOSPHATE TRIPHOSPHOHYDROLASE"/>
    <property type="match status" value="1"/>
</dbReference>
<evidence type="ECO:0000313" key="3">
    <source>
        <dbReference type="EMBL" id="GGA07368.1"/>
    </source>
</evidence>
<dbReference type="PROSITE" id="PS51831">
    <property type="entry name" value="HD"/>
    <property type="match status" value="1"/>
</dbReference>
<reference evidence="4" key="1">
    <citation type="journal article" date="2019" name="Int. J. Syst. Evol. Microbiol.">
        <title>The Global Catalogue of Microorganisms (GCM) 10K type strain sequencing project: providing services to taxonomists for standard genome sequencing and annotation.</title>
        <authorList>
            <consortium name="The Broad Institute Genomics Platform"/>
            <consortium name="The Broad Institute Genome Sequencing Center for Infectious Disease"/>
            <person name="Wu L."/>
            <person name="Ma J."/>
        </authorList>
    </citation>
    <scope>NUCLEOTIDE SEQUENCE [LARGE SCALE GENOMIC DNA]</scope>
    <source>
        <strain evidence="4">CGMCC 1.15043</strain>
    </source>
</reference>
<dbReference type="InterPro" id="IPR006674">
    <property type="entry name" value="HD_domain"/>
</dbReference>
<sequence>MFEKRNIYISTDCIKQREKGGDSAFAIPQDNIRLLSSPHFRLLQHKTQLIPYPYNYLLRNRLVHSLEVSHIAEGMARKVNATSVWSSLEPLDIDLIHAASYAHDIGHPPFGHAGERILDGLMKSAGGFESNAQTIRLLTQSEFKVSQRTLATVLKHKCAIPLVRGTEDGFIKGYYWDSTDIVEELFEHYGNHLPENPIVDIADDVANAIYDLRDLIHFYGKNEFLKRYTSFVTPTRVMEQLHSITHEHVESESEIAQILNDLENRVLRALLSMNPCLESAALEYACFSYIDALIITTNQDDPSTLQILLPRYLRLQIAVTSAIVKLCFLDDAINIQMEKDIRDAIERMFHGLYEGHVNVPLLGNAYLPLLEKAVDDKVRARAVCDILCCFTDVEVWHSTRKQQDPLVFCSYTY</sequence>
<gene>
    <name evidence="3" type="primary">dgt</name>
    <name evidence="3" type="ORF">GCM10008018_61400</name>
</gene>
<name>A0ABQ1FD58_9BACL</name>
<evidence type="ECO:0000256" key="1">
    <source>
        <dbReference type="ARBA" id="ARBA00022801"/>
    </source>
</evidence>
<keyword evidence="4" id="KW-1185">Reference proteome</keyword>
<accession>A0ABQ1FD58</accession>
<keyword evidence="1" id="KW-0378">Hydrolase</keyword>
<dbReference type="EMBL" id="BMHE01000052">
    <property type="protein sequence ID" value="GGA07368.1"/>
    <property type="molecule type" value="Genomic_DNA"/>
</dbReference>
<dbReference type="InterPro" id="IPR006261">
    <property type="entry name" value="dGTPase"/>
</dbReference>
<organism evidence="3 4">
    <name type="scientific">Paenibacillus marchantiophytorum</name>
    <dbReference type="NCBI Taxonomy" id="1619310"/>
    <lineage>
        <taxon>Bacteria</taxon>
        <taxon>Bacillati</taxon>
        <taxon>Bacillota</taxon>
        <taxon>Bacilli</taxon>
        <taxon>Bacillales</taxon>
        <taxon>Paenibacillaceae</taxon>
        <taxon>Paenibacillus</taxon>
    </lineage>
</organism>
<dbReference type="Pfam" id="PF01966">
    <property type="entry name" value="HD"/>
    <property type="match status" value="1"/>
</dbReference>
<dbReference type="Gene3D" id="1.10.3210.10">
    <property type="entry name" value="Hypothetical protein af1432"/>
    <property type="match status" value="1"/>
</dbReference>
<dbReference type="SUPFAM" id="SSF109604">
    <property type="entry name" value="HD-domain/PDEase-like"/>
    <property type="match status" value="1"/>
</dbReference>
<proteinExistence type="predicted"/>
<protein>
    <submittedName>
        <fullName evidence="3">Dehydrogenase</fullName>
    </submittedName>
</protein>
<dbReference type="CDD" id="cd00077">
    <property type="entry name" value="HDc"/>
    <property type="match status" value="1"/>
</dbReference>
<dbReference type="NCBIfam" id="TIGR01353">
    <property type="entry name" value="dGTP_triPase"/>
    <property type="match status" value="1"/>
</dbReference>
<feature type="domain" description="HD" evidence="2">
    <location>
        <begin position="61"/>
        <end position="208"/>
    </location>
</feature>
<dbReference type="InterPro" id="IPR050135">
    <property type="entry name" value="dGTPase-like"/>
</dbReference>
<evidence type="ECO:0000313" key="4">
    <source>
        <dbReference type="Proteomes" id="UP000615455"/>
    </source>
</evidence>
<dbReference type="SMART" id="SM00471">
    <property type="entry name" value="HDc"/>
    <property type="match status" value="1"/>
</dbReference>
<evidence type="ECO:0000259" key="2">
    <source>
        <dbReference type="PROSITE" id="PS51831"/>
    </source>
</evidence>
<dbReference type="Proteomes" id="UP000615455">
    <property type="component" value="Unassembled WGS sequence"/>
</dbReference>
<dbReference type="InterPro" id="IPR003607">
    <property type="entry name" value="HD/PDEase_dom"/>
</dbReference>
<dbReference type="PANTHER" id="PTHR11373:SF4">
    <property type="entry name" value="DEOXYNUCLEOSIDE TRIPHOSPHATE TRIPHOSPHOHYDROLASE SAMHD1"/>
    <property type="match status" value="1"/>
</dbReference>
<dbReference type="RefSeq" id="WP_189019107.1">
    <property type="nucleotide sequence ID" value="NZ_BMHE01000052.1"/>
</dbReference>
<comment type="caution">
    <text evidence="3">The sequence shown here is derived from an EMBL/GenBank/DDBJ whole genome shotgun (WGS) entry which is preliminary data.</text>
</comment>